<gene>
    <name evidence="2" type="ORF">AXX12_05530</name>
</gene>
<organism evidence="2 3">
    <name type="scientific">Anaerosporomusa subterranea</name>
    <dbReference type="NCBI Taxonomy" id="1794912"/>
    <lineage>
        <taxon>Bacteria</taxon>
        <taxon>Bacillati</taxon>
        <taxon>Bacillota</taxon>
        <taxon>Negativicutes</taxon>
        <taxon>Acetonemataceae</taxon>
        <taxon>Anaerosporomusa</taxon>
    </lineage>
</organism>
<dbReference type="EMBL" id="LSGP01000013">
    <property type="protein sequence ID" value="KYZ77566.1"/>
    <property type="molecule type" value="Genomic_DNA"/>
</dbReference>
<sequence>MFEQHNLDQLAMPSSLLSTYIHRNLGARIGQSTVFSQKVHTVDPSQPEAVTILQHADAGKVFYRRIQGGQIYHFDIFHQCGPVDHRKIAKIVSKAIELFNFHQSMRSGIFFQNKTGIVKPDCFDVQTSTGGGRITGSLEYGKKLSLRRAHENHVHLAGMLPTESLACAFYIVQAVESIIMDSGLELRANETLQHVETHGGGGADLSPYSDQSDSFLQEKNIEQDSFAVKRQQFMQDATELAEEMDSAKDVYDTLSAIEQDDSKRFNSICTTPGETERICQSLSGMGIISMKGDKPVLTEYGRELKTFLSQRLPDVESYIRRMYRLFKPYDARFGRTKANLAPGDGGAGRRILCAENVHGEVSLPETIQAAACRLAANPGGVLRIGQEDIRRSSRRTTCNAEICVLIDASASMAGQRMSAAKYLVRHLLLSTPDRVSVILFQEDKATVQVPFTRDYVTLQQSLKEITAVGSTPLGLGIKTCVSYLEEARPKQPLILLVTDGVPTFADVTKDPVLDALNAAKKIKEKGYGFTCIGLRPHRDYLNKLAETAGGSVYMLEELEKQALVRTAWQQQCIRH</sequence>
<dbReference type="Gene3D" id="3.40.50.410">
    <property type="entry name" value="von Willebrand factor, type A domain"/>
    <property type="match status" value="1"/>
</dbReference>
<evidence type="ECO:0000313" key="3">
    <source>
        <dbReference type="Proteomes" id="UP000076268"/>
    </source>
</evidence>
<dbReference type="InterPro" id="IPR052989">
    <property type="entry name" value="Mg-chelatase_DI-like"/>
</dbReference>
<dbReference type="SUPFAM" id="SSF53300">
    <property type="entry name" value="vWA-like"/>
    <property type="match status" value="1"/>
</dbReference>
<accession>A0A154BUA4</accession>
<dbReference type="PANTHER" id="PTHR35023:SF1">
    <property type="entry name" value="MG-PROTOPORPHYRIN IX CHELATASE"/>
    <property type="match status" value="1"/>
</dbReference>
<dbReference type="RefSeq" id="WP_066240140.1">
    <property type="nucleotide sequence ID" value="NZ_LSGP01000013.1"/>
</dbReference>
<dbReference type="InterPro" id="IPR002035">
    <property type="entry name" value="VWF_A"/>
</dbReference>
<dbReference type="AlphaFoldDB" id="A0A154BUA4"/>
<dbReference type="InterPro" id="IPR036465">
    <property type="entry name" value="vWFA_dom_sf"/>
</dbReference>
<comment type="caution">
    <text evidence="2">The sequence shown here is derived from an EMBL/GenBank/DDBJ whole genome shotgun (WGS) entry which is preliminary data.</text>
</comment>
<dbReference type="PROSITE" id="PS50234">
    <property type="entry name" value="VWFA"/>
    <property type="match status" value="1"/>
</dbReference>
<name>A0A154BUA4_ANASB</name>
<keyword evidence="3" id="KW-1185">Reference proteome</keyword>
<dbReference type="OrthoDB" id="9806395at2"/>
<dbReference type="Pfam" id="PF13519">
    <property type="entry name" value="VWA_2"/>
    <property type="match status" value="1"/>
</dbReference>
<feature type="domain" description="VWFA" evidence="1">
    <location>
        <begin position="401"/>
        <end position="573"/>
    </location>
</feature>
<protein>
    <recommendedName>
        <fullName evidence="1">VWFA domain-containing protein</fullName>
    </recommendedName>
</protein>
<evidence type="ECO:0000259" key="1">
    <source>
        <dbReference type="PROSITE" id="PS50234"/>
    </source>
</evidence>
<proteinExistence type="predicted"/>
<dbReference type="STRING" id="1794912.AXX12_05530"/>
<reference evidence="2 3" key="1">
    <citation type="submission" date="2016-02" db="EMBL/GenBank/DDBJ databases">
        <title>Anaerosporomusa subterraneum gen. nov., sp. nov., a spore-forming obligate anaerobe isolated from saprolite.</title>
        <authorList>
            <person name="Choi J.K."/>
            <person name="Shah M."/>
            <person name="Yee N."/>
        </authorList>
    </citation>
    <scope>NUCLEOTIDE SEQUENCE [LARGE SCALE GENOMIC DNA]</scope>
    <source>
        <strain evidence="2 3">RU4</strain>
    </source>
</reference>
<dbReference type="PANTHER" id="PTHR35023">
    <property type="entry name" value="CHELATASE-RELATED"/>
    <property type="match status" value="1"/>
</dbReference>
<evidence type="ECO:0000313" key="2">
    <source>
        <dbReference type="EMBL" id="KYZ77566.1"/>
    </source>
</evidence>
<dbReference type="Proteomes" id="UP000076268">
    <property type="component" value="Unassembled WGS sequence"/>
</dbReference>
<dbReference type="SMART" id="SM00327">
    <property type="entry name" value="VWA"/>
    <property type="match status" value="1"/>
</dbReference>